<sequence length="230" mass="23496">MVQRILVLDGSPAGDHACGTAACVTNTDGVLQVLAFRQEAGKQAAEGLSLLAAQVLQQAGWSRAQGSAPDLVAVVVGPGSFTGLRASCAAAAGYAVGVGCPVVGVTRAEALAPELDAALAAQPDPMAGWLVVTAARRGRVFVEDRQGARAVTIADWSAPQGRWLVAGESRADLAFPSAILCPITHPDVEQVAATALRRMRGDLPPRGALPVYVDPPEAKLPANGLRAAPV</sequence>
<accession>A0A269XZA6</accession>
<dbReference type="NCBIfam" id="TIGR03725">
    <property type="entry name" value="T6A_YeaZ"/>
    <property type="match status" value="1"/>
</dbReference>
<feature type="domain" description="Gcp-like" evidence="1">
    <location>
        <begin position="39"/>
        <end position="142"/>
    </location>
</feature>
<proteinExistence type="predicted"/>
<reference evidence="2 3" key="1">
    <citation type="submission" date="2017-04" db="EMBL/GenBank/DDBJ databases">
        <title>Kefir bacterial isolates.</title>
        <authorList>
            <person name="Kim Y."/>
            <person name="Blasche S."/>
            <person name="Patil K.R."/>
        </authorList>
    </citation>
    <scope>NUCLEOTIDE SEQUENCE [LARGE SCALE GENOMIC DNA]</scope>
    <source>
        <strain evidence="2 3">KR</strain>
    </source>
</reference>
<dbReference type="RefSeq" id="WP_095349498.1">
    <property type="nucleotide sequence ID" value="NZ_JBDNMF010000021.1"/>
</dbReference>
<dbReference type="SUPFAM" id="SSF53067">
    <property type="entry name" value="Actin-like ATPase domain"/>
    <property type="match status" value="1"/>
</dbReference>
<evidence type="ECO:0000313" key="2">
    <source>
        <dbReference type="EMBL" id="PAK78595.1"/>
    </source>
</evidence>
<evidence type="ECO:0000259" key="1">
    <source>
        <dbReference type="Pfam" id="PF00814"/>
    </source>
</evidence>
<dbReference type="InterPro" id="IPR000905">
    <property type="entry name" value="Gcp-like_dom"/>
</dbReference>
<dbReference type="OrthoDB" id="9809995at2"/>
<keyword evidence="3" id="KW-1185">Reference proteome</keyword>
<dbReference type="GO" id="GO:0002949">
    <property type="term" value="P:tRNA threonylcarbamoyladenosine modification"/>
    <property type="evidence" value="ECO:0007669"/>
    <property type="project" value="InterPro"/>
</dbReference>
<dbReference type="InterPro" id="IPR043129">
    <property type="entry name" value="ATPase_NBD"/>
</dbReference>
<dbReference type="Gene3D" id="3.30.420.40">
    <property type="match status" value="1"/>
</dbReference>
<dbReference type="AlphaFoldDB" id="A0A269XZA6"/>
<name>A0A269XZA6_9PROT</name>
<evidence type="ECO:0000313" key="3">
    <source>
        <dbReference type="Proteomes" id="UP000216151"/>
    </source>
</evidence>
<dbReference type="InterPro" id="IPR022496">
    <property type="entry name" value="T6A_TsaB"/>
</dbReference>
<comment type="caution">
    <text evidence="2">The sequence shown here is derived from an EMBL/GenBank/DDBJ whole genome shotgun (WGS) entry which is preliminary data.</text>
</comment>
<gene>
    <name evidence="2" type="ORF">B8X00_05730</name>
</gene>
<organism evidence="2 3">
    <name type="scientific">Acetobacter fabarum</name>
    <dbReference type="NCBI Taxonomy" id="483199"/>
    <lineage>
        <taxon>Bacteria</taxon>
        <taxon>Pseudomonadati</taxon>
        <taxon>Pseudomonadota</taxon>
        <taxon>Alphaproteobacteria</taxon>
        <taxon>Acetobacterales</taxon>
        <taxon>Acetobacteraceae</taxon>
        <taxon>Acetobacter</taxon>
    </lineage>
</organism>
<dbReference type="Pfam" id="PF00814">
    <property type="entry name" value="TsaD"/>
    <property type="match status" value="1"/>
</dbReference>
<dbReference type="EMBL" id="NCXK01000004">
    <property type="protein sequence ID" value="PAK78595.1"/>
    <property type="molecule type" value="Genomic_DNA"/>
</dbReference>
<dbReference type="Proteomes" id="UP000216151">
    <property type="component" value="Unassembled WGS sequence"/>
</dbReference>
<protein>
    <submittedName>
        <fullName evidence="2">tRNA (Adenosine(37)-N6)-threonylcarbamoyltransferase complex dimerization subunit type 1 TsaB</fullName>
    </submittedName>
</protein>
<dbReference type="GO" id="GO:0016740">
    <property type="term" value="F:transferase activity"/>
    <property type="evidence" value="ECO:0007669"/>
    <property type="project" value="UniProtKB-KW"/>
</dbReference>
<keyword evidence="2" id="KW-0808">Transferase</keyword>